<dbReference type="EMBL" id="ML987189">
    <property type="protein sequence ID" value="KAF2255536.1"/>
    <property type="molecule type" value="Genomic_DNA"/>
</dbReference>
<reference evidence="1" key="1">
    <citation type="journal article" date="2020" name="Stud. Mycol.">
        <title>101 Dothideomycetes genomes: a test case for predicting lifestyles and emergence of pathogens.</title>
        <authorList>
            <person name="Haridas S."/>
            <person name="Albert R."/>
            <person name="Binder M."/>
            <person name="Bloem J."/>
            <person name="Labutti K."/>
            <person name="Salamov A."/>
            <person name="Andreopoulos B."/>
            <person name="Baker S."/>
            <person name="Barry K."/>
            <person name="Bills G."/>
            <person name="Bluhm B."/>
            <person name="Cannon C."/>
            <person name="Castanera R."/>
            <person name="Culley D."/>
            <person name="Daum C."/>
            <person name="Ezra D."/>
            <person name="Gonzalez J."/>
            <person name="Henrissat B."/>
            <person name="Kuo A."/>
            <person name="Liang C."/>
            <person name="Lipzen A."/>
            <person name="Lutzoni F."/>
            <person name="Magnuson J."/>
            <person name="Mondo S."/>
            <person name="Nolan M."/>
            <person name="Ohm R."/>
            <person name="Pangilinan J."/>
            <person name="Park H.-J."/>
            <person name="Ramirez L."/>
            <person name="Alfaro M."/>
            <person name="Sun H."/>
            <person name="Tritt A."/>
            <person name="Yoshinaga Y."/>
            <person name="Zwiers L.-H."/>
            <person name="Turgeon B."/>
            <person name="Goodwin S."/>
            <person name="Spatafora J."/>
            <person name="Crous P."/>
            <person name="Grigoriev I."/>
        </authorList>
    </citation>
    <scope>NUCLEOTIDE SEQUENCE</scope>
    <source>
        <strain evidence="1">CBS 122368</strain>
    </source>
</reference>
<protein>
    <submittedName>
        <fullName evidence="1">Uncharacterized protein</fullName>
    </submittedName>
</protein>
<organism evidence="1 2">
    <name type="scientific">Trematosphaeria pertusa</name>
    <dbReference type="NCBI Taxonomy" id="390896"/>
    <lineage>
        <taxon>Eukaryota</taxon>
        <taxon>Fungi</taxon>
        <taxon>Dikarya</taxon>
        <taxon>Ascomycota</taxon>
        <taxon>Pezizomycotina</taxon>
        <taxon>Dothideomycetes</taxon>
        <taxon>Pleosporomycetidae</taxon>
        <taxon>Pleosporales</taxon>
        <taxon>Massarineae</taxon>
        <taxon>Trematosphaeriaceae</taxon>
        <taxon>Trematosphaeria</taxon>
    </lineage>
</organism>
<keyword evidence="2" id="KW-1185">Reference proteome</keyword>
<dbReference type="GeneID" id="54573507"/>
<dbReference type="RefSeq" id="XP_033690540.1">
    <property type="nucleotide sequence ID" value="XM_033820177.1"/>
</dbReference>
<dbReference type="AlphaFoldDB" id="A0A6A6IYW6"/>
<evidence type="ECO:0000313" key="2">
    <source>
        <dbReference type="Proteomes" id="UP000800094"/>
    </source>
</evidence>
<name>A0A6A6IYW6_9PLEO</name>
<accession>A0A6A6IYW6</accession>
<sequence length="96" mass="10529">MCWSCGPGRWCMVHLRNRSYGCAHAETSPCSTAGRESGERACLPAVLPAFCWLFASERPSVVRERLEEGHSKFVTRPAPRASDLLFGEAGARSQTS</sequence>
<gene>
    <name evidence="1" type="ORF">BU26DRAFT_1635</name>
</gene>
<dbReference type="Proteomes" id="UP000800094">
    <property type="component" value="Unassembled WGS sequence"/>
</dbReference>
<evidence type="ECO:0000313" key="1">
    <source>
        <dbReference type="EMBL" id="KAF2255536.1"/>
    </source>
</evidence>
<proteinExistence type="predicted"/>